<reference evidence="6 7" key="1">
    <citation type="submission" date="2016-07" db="EMBL/GenBank/DDBJ databases">
        <title>Pervasive Adenine N6-methylation of Active Genes in Fungi.</title>
        <authorList>
            <consortium name="DOE Joint Genome Institute"/>
            <person name="Mondo S.J."/>
            <person name="Dannebaum R.O."/>
            <person name="Kuo R.C."/>
            <person name="Labutti K."/>
            <person name="Haridas S."/>
            <person name="Kuo A."/>
            <person name="Salamov A."/>
            <person name="Ahrendt S.R."/>
            <person name="Lipzen A."/>
            <person name="Sullivan W."/>
            <person name="Andreopoulos W.B."/>
            <person name="Clum A."/>
            <person name="Lindquist E."/>
            <person name="Daum C."/>
            <person name="Ramamoorthy G.K."/>
            <person name="Gryganskyi A."/>
            <person name="Culley D."/>
            <person name="Magnuson J.K."/>
            <person name="James T.Y."/>
            <person name="O'Malley M.A."/>
            <person name="Stajich J.E."/>
            <person name="Spatafora J.W."/>
            <person name="Visel A."/>
            <person name="Grigoriev I.V."/>
        </authorList>
    </citation>
    <scope>NUCLEOTIDE SEQUENCE [LARGE SCALE GENOMIC DNA]</scope>
    <source>
        <strain evidence="6 7">JEL800</strain>
    </source>
</reference>
<comment type="caution">
    <text evidence="6">The sequence shown here is derived from an EMBL/GenBank/DDBJ whole genome shotgun (WGS) entry which is preliminary data.</text>
</comment>
<organism evidence="6 7">
    <name type="scientific">Rhizoclosmatium globosum</name>
    <dbReference type="NCBI Taxonomy" id="329046"/>
    <lineage>
        <taxon>Eukaryota</taxon>
        <taxon>Fungi</taxon>
        <taxon>Fungi incertae sedis</taxon>
        <taxon>Chytridiomycota</taxon>
        <taxon>Chytridiomycota incertae sedis</taxon>
        <taxon>Chytridiomycetes</taxon>
        <taxon>Chytridiales</taxon>
        <taxon>Chytriomycetaceae</taxon>
        <taxon>Rhizoclosmatium</taxon>
    </lineage>
</organism>
<dbReference type="Proteomes" id="UP000193642">
    <property type="component" value="Unassembled WGS sequence"/>
</dbReference>
<evidence type="ECO:0000313" key="7">
    <source>
        <dbReference type="Proteomes" id="UP000193642"/>
    </source>
</evidence>
<evidence type="ECO:0008006" key="8">
    <source>
        <dbReference type="Google" id="ProtNLM"/>
    </source>
</evidence>
<dbReference type="PANTHER" id="PTHR23112:SF0">
    <property type="entry name" value="TRANSMEMBRANE PROTEIN 116"/>
    <property type="match status" value="1"/>
</dbReference>
<dbReference type="AlphaFoldDB" id="A0A1Y2BWC8"/>
<dbReference type="Gene3D" id="1.20.1070.10">
    <property type="entry name" value="Rhodopsin 7-helix transmembrane proteins"/>
    <property type="match status" value="1"/>
</dbReference>
<gene>
    <name evidence="6" type="ORF">BCR33DRAFT_720328</name>
</gene>
<feature type="transmembrane region" description="Helical" evidence="5">
    <location>
        <begin position="30"/>
        <end position="52"/>
    </location>
</feature>
<evidence type="ECO:0000256" key="5">
    <source>
        <dbReference type="SAM" id="Phobius"/>
    </source>
</evidence>
<feature type="transmembrane region" description="Helical" evidence="5">
    <location>
        <begin position="92"/>
        <end position="112"/>
    </location>
</feature>
<keyword evidence="2 5" id="KW-0812">Transmembrane</keyword>
<feature type="transmembrane region" description="Helical" evidence="5">
    <location>
        <begin position="248"/>
        <end position="264"/>
    </location>
</feature>
<keyword evidence="7" id="KW-1185">Reference proteome</keyword>
<feature type="transmembrane region" description="Helical" evidence="5">
    <location>
        <begin position="6"/>
        <end position="23"/>
    </location>
</feature>
<feature type="transmembrane region" description="Helical" evidence="5">
    <location>
        <begin position="142"/>
        <end position="161"/>
    </location>
</feature>
<evidence type="ECO:0000256" key="3">
    <source>
        <dbReference type="ARBA" id="ARBA00022989"/>
    </source>
</evidence>
<evidence type="ECO:0000256" key="2">
    <source>
        <dbReference type="ARBA" id="ARBA00022692"/>
    </source>
</evidence>
<dbReference type="GO" id="GO:0007189">
    <property type="term" value="P:adenylate cyclase-activating G protein-coupled receptor signaling pathway"/>
    <property type="evidence" value="ECO:0007669"/>
    <property type="project" value="TreeGrafter"/>
</dbReference>
<dbReference type="SUPFAM" id="SSF81321">
    <property type="entry name" value="Family A G protein-coupled receptor-like"/>
    <property type="match status" value="1"/>
</dbReference>
<feature type="transmembrane region" description="Helical" evidence="5">
    <location>
        <begin position="58"/>
        <end position="80"/>
    </location>
</feature>
<proteinExistence type="predicted"/>
<sequence length="319" mass="36187">MTPDQLALIRLILRIISPLIVVLEKRLQRTINYLQAGLAIGEIIEAICWIITSEPALSSAGLTIILGATFHFIINLVSCYHVAITRAESFHLWLHFYCFGIASLLTGLVFMAEQLYARGPVWGDATFQTWISSAYPDLRIGLFYIPLWIQFTLMLITYILLIRVIKKTPDLPTESIVETGIVQGSSTDKELHRKHTVDYKDSTETVSHQPEHRLSRMVSKKTISTRKTVMTKSSRTAGVKEMKNHKKLILRTLVLAIGLIWSWTPATANRVISFLGGTSPYWLSLWIAVSISTSGFWNSGVFFVIWFWNRSNNRNSVTK</sequence>
<accession>A0A1Y2BWC8</accession>
<dbReference type="GO" id="GO:0004930">
    <property type="term" value="F:G protein-coupled receptor activity"/>
    <property type="evidence" value="ECO:0007669"/>
    <property type="project" value="TreeGrafter"/>
</dbReference>
<feature type="transmembrane region" description="Helical" evidence="5">
    <location>
        <begin position="284"/>
        <end position="309"/>
    </location>
</feature>
<evidence type="ECO:0000256" key="1">
    <source>
        <dbReference type="ARBA" id="ARBA00004141"/>
    </source>
</evidence>
<evidence type="ECO:0000256" key="4">
    <source>
        <dbReference type="ARBA" id="ARBA00023136"/>
    </source>
</evidence>
<keyword evidence="4 5" id="KW-0472">Membrane</keyword>
<keyword evidence="3 5" id="KW-1133">Transmembrane helix</keyword>
<protein>
    <recommendedName>
        <fullName evidence="8">G-protein coupled receptors family 2 profile 2 domain-containing protein</fullName>
    </recommendedName>
</protein>
<dbReference type="PANTHER" id="PTHR23112">
    <property type="entry name" value="G PROTEIN-COUPLED RECEPTOR 157-RELATED"/>
    <property type="match status" value="1"/>
</dbReference>
<evidence type="ECO:0000313" key="6">
    <source>
        <dbReference type="EMBL" id="ORY39070.1"/>
    </source>
</evidence>
<dbReference type="EMBL" id="MCGO01000041">
    <property type="protein sequence ID" value="ORY39070.1"/>
    <property type="molecule type" value="Genomic_DNA"/>
</dbReference>
<dbReference type="GO" id="GO:0005886">
    <property type="term" value="C:plasma membrane"/>
    <property type="evidence" value="ECO:0007669"/>
    <property type="project" value="TreeGrafter"/>
</dbReference>
<dbReference type="OrthoDB" id="2120147at2759"/>
<name>A0A1Y2BWC8_9FUNG</name>
<comment type="subcellular location">
    <subcellularLocation>
        <location evidence="1">Membrane</location>
        <topology evidence="1">Multi-pass membrane protein</topology>
    </subcellularLocation>
</comment>